<evidence type="ECO:0000256" key="1">
    <source>
        <dbReference type="ARBA" id="ARBA00001933"/>
    </source>
</evidence>
<evidence type="ECO:0000313" key="6">
    <source>
        <dbReference type="EMBL" id="QLG44037.1"/>
    </source>
</evidence>
<evidence type="ECO:0000313" key="7">
    <source>
        <dbReference type="Proteomes" id="UP000509302"/>
    </source>
</evidence>
<dbReference type="Proteomes" id="UP000509302">
    <property type="component" value="Chromosome"/>
</dbReference>
<comment type="similarity">
    <text evidence="2">Belongs to the class-II pyridoxal-phosphate-dependent aminotransferase family. BioF subfamily.</text>
</comment>
<dbReference type="InterPro" id="IPR015424">
    <property type="entry name" value="PyrdxlP-dep_Trfase"/>
</dbReference>
<dbReference type="SUPFAM" id="SSF53383">
    <property type="entry name" value="PLP-dependent transferases"/>
    <property type="match status" value="1"/>
</dbReference>
<organism evidence="6 7">
    <name type="scientific">Costertonia aggregata</name>
    <dbReference type="NCBI Taxonomy" id="343403"/>
    <lineage>
        <taxon>Bacteria</taxon>
        <taxon>Pseudomonadati</taxon>
        <taxon>Bacteroidota</taxon>
        <taxon>Flavobacteriia</taxon>
        <taxon>Flavobacteriales</taxon>
        <taxon>Flavobacteriaceae</taxon>
        <taxon>Costertonia</taxon>
    </lineage>
</organism>
<evidence type="ECO:0000256" key="2">
    <source>
        <dbReference type="ARBA" id="ARBA00010008"/>
    </source>
</evidence>
<keyword evidence="6" id="KW-0032">Aminotransferase</keyword>
<dbReference type="Gene3D" id="3.40.640.10">
    <property type="entry name" value="Type I PLP-dependent aspartate aminotransferase-like (Major domain)"/>
    <property type="match status" value="1"/>
</dbReference>
<comment type="cofactor">
    <cofactor evidence="1">
        <name>pyridoxal 5'-phosphate</name>
        <dbReference type="ChEBI" id="CHEBI:597326"/>
    </cofactor>
</comment>
<keyword evidence="3 6" id="KW-0808">Transferase</keyword>
<dbReference type="InterPro" id="IPR015421">
    <property type="entry name" value="PyrdxlP-dep_Trfase_major"/>
</dbReference>
<dbReference type="InterPro" id="IPR050087">
    <property type="entry name" value="AON_synthase_class-II"/>
</dbReference>
<accession>A0A7H9AKV0</accession>
<dbReference type="EMBL" id="CP058595">
    <property type="protein sequence ID" value="QLG44037.1"/>
    <property type="molecule type" value="Genomic_DNA"/>
</dbReference>
<dbReference type="GO" id="GO:0030170">
    <property type="term" value="F:pyridoxal phosphate binding"/>
    <property type="evidence" value="ECO:0007669"/>
    <property type="project" value="InterPro"/>
</dbReference>
<evidence type="ECO:0000259" key="5">
    <source>
        <dbReference type="Pfam" id="PF00155"/>
    </source>
</evidence>
<keyword evidence="7" id="KW-1185">Reference proteome</keyword>
<reference evidence="6 7" key="1">
    <citation type="journal article" date="2006" name="Int. J. Syst. Evol. Microbiol.">
        <title>Costertonia aggregata gen. nov., sp. nov., a mesophilic marine bacterium of the family Flavobacteriaceae, isolated from a mature biofilm.</title>
        <authorList>
            <person name="Kwon K.K."/>
            <person name="Lee Y.K."/>
            <person name="Lee H.K."/>
        </authorList>
    </citation>
    <scope>NUCLEOTIDE SEQUENCE [LARGE SCALE GENOMIC DNA]</scope>
    <source>
        <strain evidence="6 7">KCCM 42265</strain>
    </source>
</reference>
<evidence type="ECO:0000256" key="4">
    <source>
        <dbReference type="ARBA" id="ARBA00022898"/>
    </source>
</evidence>
<proteinExistence type="inferred from homology"/>
<dbReference type="AlphaFoldDB" id="A0A7H9AKV0"/>
<dbReference type="InterPro" id="IPR004839">
    <property type="entry name" value="Aminotransferase_I/II_large"/>
</dbReference>
<dbReference type="PANTHER" id="PTHR13693:SF77">
    <property type="entry name" value="8-AMINO-7-OXONONANOATE SYNTHASE"/>
    <property type="match status" value="1"/>
</dbReference>
<dbReference type="Pfam" id="PF00155">
    <property type="entry name" value="Aminotran_1_2"/>
    <property type="match status" value="1"/>
</dbReference>
<keyword evidence="4" id="KW-0663">Pyridoxal phosphate</keyword>
<evidence type="ECO:0000256" key="3">
    <source>
        <dbReference type="ARBA" id="ARBA00022679"/>
    </source>
</evidence>
<sequence length="349" mass="38749">MKHYVECFPGREIVLNNTKYLYFGGTAYLGLQTNVAFQNIFIENLKRYGTNYGASRKSNVQLPIFKKAEEHLAKIVGAEACLTMSSGYLAGQFISQYLSTSNYRFFYAPNTHSALFQTKLEPYATFGQLADEVCEHLESKEASVPVVFLDSIDFSGNNYPNFKGLQLLPLNKVILVVDDSHGIGIVGDNGGGVYKTIKKLSPKELIVSSSLGKGFGIQAGGIFGTAHRISVLMDTPFFGGASPASPSGLATFFQSEKLYQKNRKTLKGNIKFFTDTVSDINQFTHMKNHPAFSFSDMTLTEKLEENGIIVTNFKYPNEDSTVMSRIVISAAHKKEDIQYLCRHLNTLLK</sequence>
<feature type="domain" description="Aminotransferase class I/classII large" evidence="5">
    <location>
        <begin position="66"/>
        <end position="344"/>
    </location>
</feature>
<protein>
    <submittedName>
        <fullName evidence="6">Aminotransferase class I/II-fold pyridoxal phosphate-dependent enzyme</fullName>
    </submittedName>
</protein>
<dbReference type="RefSeq" id="WP_179240373.1">
    <property type="nucleotide sequence ID" value="NZ_CP058595.1"/>
</dbReference>
<gene>
    <name evidence="6" type="ORF">HYG79_01280</name>
</gene>
<dbReference type="KEGG" id="cagg:HYG79_01280"/>
<name>A0A7H9AKV0_9FLAO</name>
<dbReference type="InterPro" id="IPR015422">
    <property type="entry name" value="PyrdxlP-dep_Trfase_small"/>
</dbReference>
<dbReference type="Gene3D" id="3.90.1150.10">
    <property type="entry name" value="Aspartate Aminotransferase, domain 1"/>
    <property type="match status" value="1"/>
</dbReference>
<dbReference type="GO" id="GO:0008483">
    <property type="term" value="F:transaminase activity"/>
    <property type="evidence" value="ECO:0007669"/>
    <property type="project" value="UniProtKB-KW"/>
</dbReference>
<dbReference type="PANTHER" id="PTHR13693">
    <property type="entry name" value="CLASS II AMINOTRANSFERASE/8-AMINO-7-OXONONANOATE SYNTHASE"/>
    <property type="match status" value="1"/>
</dbReference>